<proteinExistence type="predicted"/>
<sequence length="98" mass="10905">MTRATMIVAVAAEMGSQLLVVGTHQQNLCDPEIMNHCWPETRSSLGSAIMETVESTVRELALIEKKLEAAEDVLHRNSHDFNSGIPWNRLLDSSIVME</sequence>
<protein>
    <submittedName>
        <fullName evidence="1">Uncharacterized protein</fullName>
    </submittedName>
</protein>
<comment type="caution">
    <text evidence="1">The sequence shown here is derived from an EMBL/GenBank/DDBJ whole genome shotgun (WGS) entry which is preliminary data.</text>
</comment>
<accession>A0ACB9GZE8</accession>
<evidence type="ECO:0000313" key="2">
    <source>
        <dbReference type="Proteomes" id="UP001055811"/>
    </source>
</evidence>
<dbReference type="Proteomes" id="UP001055811">
    <property type="component" value="Linkage Group LG01"/>
</dbReference>
<reference evidence="1 2" key="2">
    <citation type="journal article" date="2022" name="Mol. Ecol. Resour.">
        <title>The genomes of chicory, endive, great burdock and yacon provide insights into Asteraceae paleo-polyploidization history and plant inulin production.</title>
        <authorList>
            <person name="Fan W."/>
            <person name="Wang S."/>
            <person name="Wang H."/>
            <person name="Wang A."/>
            <person name="Jiang F."/>
            <person name="Liu H."/>
            <person name="Zhao H."/>
            <person name="Xu D."/>
            <person name="Zhang Y."/>
        </authorList>
    </citation>
    <scope>NUCLEOTIDE SEQUENCE [LARGE SCALE GENOMIC DNA]</scope>
    <source>
        <strain evidence="2">cv. Punajuju</strain>
        <tissue evidence="1">Leaves</tissue>
    </source>
</reference>
<gene>
    <name evidence="1" type="ORF">L2E82_01628</name>
</gene>
<dbReference type="EMBL" id="CM042009">
    <property type="protein sequence ID" value="KAI3788850.1"/>
    <property type="molecule type" value="Genomic_DNA"/>
</dbReference>
<organism evidence="1 2">
    <name type="scientific">Cichorium intybus</name>
    <name type="common">Chicory</name>
    <dbReference type="NCBI Taxonomy" id="13427"/>
    <lineage>
        <taxon>Eukaryota</taxon>
        <taxon>Viridiplantae</taxon>
        <taxon>Streptophyta</taxon>
        <taxon>Embryophyta</taxon>
        <taxon>Tracheophyta</taxon>
        <taxon>Spermatophyta</taxon>
        <taxon>Magnoliopsida</taxon>
        <taxon>eudicotyledons</taxon>
        <taxon>Gunneridae</taxon>
        <taxon>Pentapetalae</taxon>
        <taxon>asterids</taxon>
        <taxon>campanulids</taxon>
        <taxon>Asterales</taxon>
        <taxon>Asteraceae</taxon>
        <taxon>Cichorioideae</taxon>
        <taxon>Cichorieae</taxon>
        <taxon>Cichoriinae</taxon>
        <taxon>Cichorium</taxon>
    </lineage>
</organism>
<keyword evidence="2" id="KW-1185">Reference proteome</keyword>
<name>A0ACB9GZE8_CICIN</name>
<reference evidence="2" key="1">
    <citation type="journal article" date="2022" name="Mol. Ecol. Resour.">
        <title>The genomes of chicory, endive, great burdock and yacon provide insights into Asteraceae palaeo-polyploidization history and plant inulin production.</title>
        <authorList>
            <person name="Fan W."/>
            <person name="Wang S."/>
            <person name="Wang H."/>
            <person name="Wang A."/>
            <person name="Jiang F."/>
            <person name="Liu H."/>
            <person name="Zhao H."/>
            <person name="Xu D."/>
            <person name="Zhang Y."/>
        </authorList>
    </citation>
    <scope>NUCLEOTIDE SEQUENCE [LARGE SCALE GENOMIC DNA]</scope>
    <source>
        <strain evidence="2">cv. Punajuju</strain>
    </source>
</reference>
<evidence type="ECO:0000313" key="1">
    <source>
        <dbReference type="EMBL" id="KAI3788850.1"/>
    </source>
</evidence>